<dbReference type="GO" id="GO:0003887">
    <property type="term" value="F:DNA-directed DNA polymerase activity"/>
    <property type="evidence" value="ECO:0007669"/>
    <property type="project" value="UniProtKB-EC"/>
</dbReference>
<dbReference type="SUPFAM" id="SSF56672">
    <property type="entry name" value="DNA/RNA polymerases"/>
    <property type="match status" value="1"/>
</dbReference>
<dbReference type="Proteomes" id="UP000706172">
    <property type="component" value="Unassembled WGS sequence"/>
</dbReference>
<evidence type="ECO:0000313" key="5">
    <source>
        <dbReference type="EMBL" id="MBG0779377.1"/>
    </source>
</evidence>
<dbReference type="Gene3D" id="3.30.70.370">
    <property type="match status" value="1"/>
</dbReference>
<dbReference type="GO" id="GO:0003677">
    <property type="term" value="F:DNA binding"/>
    <property type="evidence" value="ECO:0007669"/>
    <property type="project" value="InterPro"/>
</dbReference>
<dbReference type="GO" id="GO:0006261">
    <property type="term" value="P:DNA-templated DNA replication"/>
    <property type="evidence" value="ECO:0007669"/>
    <property type="project" value="InterPro"/>
</dbReference>
<feature type="domain" description="DNA-directed DNA polymerase family A palm" evidence="4">
    <location>
        <begin position="1"/>
        <end position="65"/>
    </location>
</feature>
<dbReference type="EC" id="2.7.7.7" evidence="1"/>
<organism evidence="5 6">
    <name type="scientific">Desulfotignum balticum</name>
    <dbReference type="NCBI Taxonomy" id="115781"/>
    <lineage>
        <taxon>Bacteria</taxon>
        <taxon>Pseudomonadati</taxon>
        <taxon>Thermodesulfobacteriota</taxon>
        <taxon>Desulfobacteria</taxon>
        <taxon>Desulfobacterales</taxon>
        <taxon>Desulfobacteraceae</taxon>
        <taxon>Desulfotignum</taxon>
    </lineage>
</organism>
<sequence>IQMAKALEDRGMRSKMILSVHDEIIFDVPEAETSDLIALARKIMEGVHPLKVPLKVNFGTGENWALAH</sequence>
<evidence type="ECO:0000256" key="1">
    <source>
        <dbReference type="ARBA" id="ARBA00012417"/>
    </source>
</evidence>
<proteinExistence type="predicted"/>
<evidence type="ECO:0000256" key="2">
    <source>
        <dbReference type="ARBA" id="ARBA00022705"/>
    </source>
</evidence>
<dbReference type="AlphaFoldDB" id="A0A931CTY3"/>
<dbReference type="InterPro" id="IPR001098">
    <property type="entry name" value="DNA-dir_DNA_pol_A_palm_dom"/>
</dbReference>
<keyword evidence="2" id="KW-0235">DNA replication</keyword>
<evidence type="ECO:0000256" key="3">
    <source>
        <dbReference type="ARBA" id="ARBA00049244"/>
    </source>
</evidence>
<evidence type="ECO:0000259" key="4">
    <source>
        <dbReference type="Pfam" id="PF00476"/>
    </source>
</evidence>
<name>A0A931CTY3_9BACT</name>
<dbReference type="PANTHER" id="PTHR10133:SF27">
    <property type="entry name" value="DNA POLYMERASE NU"/>
    <property type="match status" value="1"/>
</dbReference>
<dbReference type="InterPro" id="IPR002298">
    <property type="entry name" value="DNA_polymerase_A"/>
</dbReference>
<comment type="caution">
    <text evidence="5">The sequence shown here is derived from an EMBL/GenBank/DDBJ whole genome shotgun (WGS) entry which is preliminary data.</text>
</comment>
<evidence type="ECO:0000313" key="6">
    <source>
        <dbReference type="Proteomes" id="UP000706172"/>
    </source>
</evidence>
<dbReference type="Pfam" id="PF00476">
    <property type="entry name" value="DNA_pol_A"/>
    <property type="match status" value="1"/>
</dbReference>
<reference evidence="5" key="1">
    <citation type="submission" date="2020-07" db="EMBL/GenBank/DDBJ databases">
        <title>Severe corrosion of carbon steel in oil field produced water can be linked to methanogenic archaea containing a special type of NiFe hydrogenase.</title>
        <authorList>
            <person name="Lahme S."/>
            <person name="Mand J."/>
            <person name="Longwell J."/>
            <person name="Smith R."/>
            <person name="Enning D."/>
        </authorList>
    </citation>
    <scope>NUCLEOTIDE SEQUENCE</scope>
    <source>
        <strain evidence="5">MIC098Bin6</strain>
    </source>
</reference>
<feature type="non-terminal residue" evidence="5">
    <location>
        <position position="1"/>
    </location>
</feature>
<accession>A0A931CTY3</accession>
<gene>
    <name evidence="5" type="ORF">H0S81_05570</name>
</gene>
<dbReference type="EMBL" id="JACCQK010000296">
    <property type="protein sequence ID" value="MBG0779377.1"/>
    <property type="molecule type" value="Genomic_DNA"/>
</dbReference>
<dbReference type="GO" id="GO:0006302">
    <property type="term" value="P:double-strand break repair"/>
    <property type="evidence" value="ECO:0007669"/>
    <property type="project" value="TreeGrafter"/>
</dbReference>
<dbReference type="InterPro" id="IPR043502">
    <property type="entry name" value="DNA/RNA_pol_sf"/>
</dbReference>
<dbReference type="PANTHER" id="PTHR10133">
    <property type="entry name" value="DNA POLYMERASE I"/>
    <property type="match status" value="1"/>
</dbReference>
<comment type="catalytic activity">
    <reaction evidence="3">
        <text>DNA(n) + a 2'-deoxyribonucleoside 5'-triphosphate = DNA(n+1) + diphosphate</text>
        <dbReference type="Rhea" id="RHEA:22508"/>
        <dbReference type="Rhea" id="RHEA-COMP:17339"/>
        <dbReference type="Rhea" id="RHEA-COMP:17340"/>
        <dbReference type="ChEBI" id="CHEBI:33019"/>
        <dbReference type="ChEBI" id="CHEBI:61560"/>
        <dbReference type="ChEBI" id="CHEBI:173112"/>
        <dbReference type="EC" id="2.7.7.7"/>
    </reaction>
</comment>
<protein>
    <recommendedName>
        <fullName evidence="1">DNA-directed DNA polymerase</fullName>
        <ecNumber evidence="1">2.7.7.7</ecNumber>
    </recommendedName>
</protein>